<comment type="similarity">
    <text evidence="2">Belongs to the methyl-accepting chemotaxis (MCP) protein family.</text>
</comment>
<keyword evidence="5" id="KW-1133">Transmembrane helix</keyword>
<evidence type="ECO:0000256" key="1">
    <source>
        <dbReference type="ARBA" id="ARBA00023224"/>
    </source>
</evidence>
<sequence length="720" mass="80713">MLSSISIKLKMALIVIIPVFVILISLGMDSYRSYNEVAILSQIQEMVSFTQKSSSLVHNLQKERGASAGFISSKGEVFSSELNSIRRDTDEKYDELKKFYSSMNKETHSSALQDKMSKAMQSLLELQSIRESVSSLGVVVGIPVAYYTKVNNSFISSIEEIAKISHNAQMNNMISSFVNFLASKERAGLERAVLSSTFSRDNFADGFYEKFITLLSEQNTYMNKFLFSAPQDMIEFYTQTMSATEIQEVEKMRKVALSKPNGGFDIDATYWFKTITSKINLLKSVEDKFSAQLESNVVALKRSASNYLMLSLLVNSLIVLFIVGFSFYVSNNLVSRIKRFKDEIDEIITTKDFSKHLTQNGNDEISFIQESVNHLADVVNQSMQEAKLSLEDSQKHYMENEKQLEANRLTLGLTELLNRGAIDGASEVQSGILETMEALNQINKKNAQTEEVVANVQESTHKMSSSLSNISQKMNSSKENADQLNSSVIEISNVIALIKDISDQTNLLALNAAIEAARAGEHGRGFAVVADEVRKLAERTQRATNEVELNINLLKQNSSSMQEFSEQMNVEVSTSVEVLELFMSSLNSLVTSAQQIQHSNKEVSNAMFINLAKLDHIVFKFTGYDAVFKDDRNFKFSEHTACRFGKWYIGDAKEIFGKTTSYAKIDPIHKVVHDRVRSVPAYIEDGAVKNSTKIILAFSEAENASKDLFKILNTMAHEIK</sequence>
<evidence type="ECO:0000313" key="9">
    <source>
        <dbReference type="EMBL" id="ABB44261.1"/>
    </source>
</evidence>
<feature type="transmembrane region" description="Helical" evidence="5">
    <location>
        <begin position="307"/>
        <end position="329"/>
    </location>
</feature>
<evidence type="ECO:0000259" key="6">
    <source>
        <dbReference type="PROSITE" id="PS50111"/>
    </source>
</evidence>
<reference evidence="9 10" key="1">
    <citation type="journal article" date="2008" name="Appl. Environ. Microbiol.">
        <title>Genome of the epsilonproteobacterial chemolithoautotroph Sulfurimonas denitrificans.</title>
        <authorList>
            <person name="Sievert S.M."/>
            <person name="Scott K.M."/>
            <person name="Klotz M.G."/>
            <person name="Chain P.S.G."/>
            <person name="Hauser L.J."/>
            <person name="Hemp J."/>
            <person name="Huegler M."/>
            <person name="Land M."/>
            <person name="Lapidus A."/>
            <person name="Larimer F.W."/>
            <person name="Lucas S."/>
            <person name="Malfatti S.A."/>
            <person name="Meyer F."/>
            <person name="Paulsen I.T."/>
            <person name="Ren Q."/>
            <person name="Simon J."/>
            <person name="Bailey K."/>
            <person name="Diaz E."/>
            <person name="Fitzpatrick K.A."/>
            <person name="Glover B."/>
            <person name="Gwatney N."/>
            <person name="Korajkic A."/>
            <person name="Long A."/>
            <person name="Mobberley J.M."/>
            <person name="Pantry S.N."/>
            <person name="Pazder G."/>
            <person name="Peterson S."/>
            <person name="Quintanilla J.D."/>
            <person name="Sprinkle R."/>
            <person name="Stephens J."/>
            <person name="Thomas P."/>
            <person name="Vaughn R."/>
            <person name="Weber M.J."/>
            <person name="Wooten L.L."/>
        </authorList>
    </citation>
    <scope>NUCLEOTIDE SEQUENCE [LARGE SCALE GENOMIC DNA]</scope>
    <source>
        <strain evidence="10">ATCC 33889 / DSM 1251</strain>
    </source>
</reference>
<dbReference type="AlphaFoldDB" id="Q30RX0"/>
<evidence type="ECO:0000256" key="5">
    <source>
        <dbReference type="SAM" id="Phobius"/>
    </source>
</evidence>
<dbReference type="GO" id="GO:0016020">
    <property type="term" value="C:membrane"/>
    <property type="evidence" value="ECO:0007669"/>
    <property type="project" value="InterPro"/>
</dbReference>
<dbReference type="eggNOG" id="COG0840">
    <property type="taxonomic scope" value="Bacteria"/>
</dbReference>
<dbReference type="PANTHER" id="PTHR32089">
    <property type="entry name" value="METHYL-ACCEPTING CHEMOTAXIS PROTEIN MCPB"/>
    <property type="match status" value="1"/>
</dbReference>
<feature type="coiled-coil region" evidence="4">
    <location>
        <begin position="439"/>
        <end position="487"/>
    </location>
</feature>
<organism evidence="9 10">
    <name type="scientific">Sulfurimonas denitrificans (strain ATCC 33889 / DSM 1251)</name>
    <name type="common">Thiomicrospira denitrificans (strain ATCC 33889 / DSM 1251)</name>
    <dbReference type="NCBI Taxonomy" id="326298"/>
    <lineage>
        <taxon>Bacteria</taxon>
        <taxon>Pseudomonadati</taxon>
        <taxon>Campylobacterota</taxon>
        <taxon>Epsilonproteobacteria</taxon>
        <taxon>Campylobacterales</taxon>
        <taxon>Sulfurimonadaceae</taxon>
        <taxon>Sulfurimonas</taxon>
    </lineage>
</organism>
<dbReference type="HOGENOM" id="CLU_000445_107_27_7"/>
<dbReference type="OrthoDB" id="2489132at2"/>
<feature type="domain" description="Methyl-accepting transducer" evidence="6">
    <location>
        <begin position="423"/>
        <end position="606"/>
    </location>
</feature>
<dbReference type="PROSITE" id="PS50885">
    <property type="entry name" value="HAMP"/>
    <property type="match status" value="1"/>
</dbReference>
<keyword evidence="5" id="KW-0472">Membrane</keyword>
<dbReference type="InterPro" id="IPR025991">
    <property type="entry name" value="Chemoreceptor_zinc-bind_dom"/>
</dbReference>
<dbReference type="PANTHER" id="PTHR32089:SF120">
    <property type="entry name" value="METHYL-ACCEPTING CHEMOTAXIS PROTEIN TLPQ"/>
    <property type="match status" value="1"/>
</dbReference>
<dbReference type="EMBL" id="CP000153">
    <property type="protein sequence ID" value="ABB44261.1"/>
    <property type="molecule type" value="Genomic_DNA"/>
</dbReference>
<dbReference type="RefSeq" id="WP_011372613.1">
    <property type="nucleotide sequence ID" value="NC_007575.1"/>
</dbReference>
<proteinExistence type="inferred from homology"/>
<evidence type="ECO:0000256" key="3">
    <source>
        <dbReference type="PROSITE-ProRule" id="PRU00284"/>
    </source>
</evidence>
<evidence type="ECO:0000259" key="8">
    <source>
        <dbReference type="PROSITE" id="PS50906"/>
    </source>
</evidence>
<dbReference type="KEGG" id="tdn:Suden_0983"/>
<keyword evidence="4" id="KW-0175">Coiled coil</keyword>
<dbReference type="InterPro" id="IPR013587">
    <property type="entry name" value="Nitrate/nitrite_sensing"/>
</dbReference>
<evidence type="ECO:0000313" key="10">
    <source>
        <dbReference type="Proteomes" id="UP000002714"/>
    </source>
</evidence>
<keyword evidence="1 3" id="KW-0807">Transducer</keyword>
<keyword evidence="5" id="KW-0812">Transmembrane</keyword>
<dbReference type="Gene3D" id="1.10.287.950">
    <property type="entry name" value="Methyl-accepting chemotaxis protein"/>
    <property type="match status" value="1"/>
</dbReference>
<evidence type="ECO:0000259" key="7">
    <source>
        <dbReference type="PROSITE" id="PS50885"/>
    </source>
</evidence>
<dbReference type="PROSITE" id="PS50906">
    <property type="entry name" value="NIT"/>
    <property type="match status" value="1"/>
</dbReference>
<dbReference type="STRING" id="326298.Suden_0983"/>
<keyword evidence="10" id="KW-1185">Reference proteome</keyword>
<dbReference type="InterPro" id="IPR003660">
    <property type="entry name" value="HAMP_dom"/>
</dbReference>
<gene>
    <name evidence="9" type="ordered locus">Suden_0983</name>
</gene>
<dbReference type="GO" id="GO:0007165">
    <property type="term" value="P:signal transduction"/>
    <property type="evidence" value="ECO:0007669"/>
    <property type="project" value="UniProtKB-KW"/>
</dbReference>
<dbReference type="Pfam" id="PF08376">
    <property type="entry name" value="NIT"/>
    <property type="match status" value="1"/>
</dbReference>
<evidence type="ECO:0000256" key="4">
    <source>
        <dbReference type="SAM" id="Coils"/>
    </source>
</evidence>
<dbReference type="InterPro" id="IPR010910">
    <property type="entry name" value="Nitrate/nitrite_sensing_bac"/>
</dbReference>
<dbReference type="Gene3D" id="6.10.340.10">
    <property type="match status" value="1"/>
</dbReference>
<feature type="domain" description="NIT" evidence="8">
    <location>
        <begin position="51"/>
        <end position="300"/>
    </location>
</feature>
<dbReference type="Proteomes" id="UP000002714">
    <property type="component" value="Chromosome"/>
</dbReference>
<dbReference type="SMART" id="SM00283">
    <property type="entry name" value="MA"/>
    <property type="match status" value="1"/>
</dbReference>
<name>Q30RX0_SULDN</name>
<feature type="domain" description="HAMP" evidence="7">
    <location>
        <begin position="331"/>
        <end position="384"/>
    </location>
</feature>
<dbReference type="Pfam" id="PF00015">
    <property type="entry name" value="MCPsignal"/>
    <property type="match status" value="1"/>
</dbReference>
<dbReference type="Pfam" id="PF13682">
    <property type="entry name" value="CZB"/>
    <property type="match status" value="1"/>
</dbReference>
<dbReference type="InterPro" id="IPR004089">
    <property type="entry name" value="MCPsignal_dom"/>
</dbReference>
<evidence type="ECO:0000256" key="2">
    <source>
        <dbReference type="ARBA" id="ARBA00029447"/>
    </source>
</evidence>
<dbReference type="PROSITE" id="PS50111">
    <property type="entry name" value="CHEMOTAXIS_TRANSDUC_2"/>
    <property type="match status" value="1"/>
</dbReference>
<protein>
    <submittedName>
        <fullName evidence="9">Methyl-accepting chemotaxis sensory transducer</fullName>
    </submittedName>
</protein>
<accession>Q30RX0</accession>
<dbReference type="SUPFAM" id="SSF58104">
    <property type="entry name" value="Methyl-accepting chemotaxis protein (MCP) signaling domain"/>
    <property type="match status" value="1"/>
</dbReference>